<name>A0A0E9VBI2_ANGAN</name>
<evidence type="ECO:0000313" key="1">
    <source>
        <dbReference type="EMBL" id="JAH74810.1"/>
    </source>
</evidence>
<dbReference type="AlphaFoldDB" id="A0A0E9VBI2"/>
<sequence>MKTDLSKVSILFQRKFKTGRFDPNRTLGVSTLFLSRLLLFYKV</sequence>
<reference evidence="1" key="1">
    <citation type="submission" date="2014-11" db="EMBL/GenBank/DDBJ databases">
        <authorList>
            <person name="Amaro Gonzalez C."/>
        </authorList>
    </citation>
    <scope>NUCLEOTIDE SEQUENCE</scope>
</reference>
<proteinExistence type="predicted"/>
<protein>
    <submittedName>
        <fullName evidence="1">Uncharacterized protein</fullName>
    </submittedName>
</protein>
<reference evidence="1" key="2">
    <citation type="journal article" date="2015" name="Fish Shellfish Immunol.">
        <title>Early steps in the European eel (Anguilla anguilla)-Vibrio vulnificus interaction in the gills: Role of the RtxA13 toxin.</title>
        <authorList>
            <person name="Callol A."/>
            <person name="Pajuelo D."/>
            <person name="Ebbesson L."/>
            <person name="Teles M."/>
            <person name="MacKenzie S."/>
            <person name="Amaro C."/>
        </authorList>
    </citation>
    <scope>NUCLEOTIDE SEQUENCE</scope>
</reference>
<organism evidence="1">
    <name type="scientific">Anguilla anguilla</name>
    <name type="common">European freshwater eel</name>
    <name type="synonym">Muraena anguilla</name>
    <dbReference type="NCBI Taxonomy" id="7936"/>
    <lineage>
        <taxon>Eukaryota</taxon>
        <taxon>Metazoa</taxon>
        <taxon>Chordata</taxon>
        <taxon>Craniata</taxon>
        <taxon>Vertebrata</taxon>
        <taxon>Euteleostomi</taxon>
        <taxon>Actinopterygii</taxon>
        <taxon>Neopterygii</taxon>
        <taxon>Teleostei</taxon>
        <taxon>Anguilliformes</taxon>
        <taxon>Anguillidae</taxon>
        <taxon>Anguilla</taxon>
    </lineage>
</organism>
<dbReference type="EMBL" id="GBXM01033767">
    <property type="protein sequence ID" value="JAH74810.1"/>
    <property type="molecule type" value="Transcribed_RNA"/>
</dbReference>
<accession>A0A0E9VBI2</accession>